<accession>A0A0E0LYE5</accession>
<dbReference type="HOGENOM" id="CLU_1589123_0_0_1"/>
<reference evidence="1" key="1">
    <citation type="submission" date="2015-04" db="UniProtKB">
        <authorList>
            <consortium name="EnsemblPlants"/>
        </authorList>
    </citation>
    <scope>IDENTIFICATION</scope>
</reference>
<name>A0A0E0LYE5_ORYPU</name>
<sequence length="168" mass="18154">MAVLDLELSPLSTGEVEPPPPLLARIRPRCGPRMAVAQEEGKQSKGVPARFSPAPTANGWLSVTVRAAASLGMPLHVEVRLDLVRMGECMCVCMTPGGSPNITRGLMKAGRRWRLTALASWWRPAPIDKLPIKCAHQLNKATRKPHAQGIGWSLTEVAGIRKGVVGQR</sequence>
<evidence type="ECO:0000313" key="1">
    <source>
        <dbReference type="EnsemblPlants" id="OPUNC09G00800.1"/>
    </source>
</evidence>
<protein>
    <submittedName>
        <fullName evidence="1">Uncharacterized protein</fullName>
    </submittedName>
</protein>
<dbReference type="Proteomes" id="UP000026962">
    <property type="component" value="Chromosome 9"/>
</dbReference>
<dbReference type="AlphaFoldDB" id="A0A0E0LYE5"/>
<dbReference type="EnsemblPlants" id="OPUNC09G00800.1">
    <property type="protein sequence ID" value="OPUNC09G00800.1"/>
    <property type="gene ID" value="OPUNC09G00800"/>
</dbReference>
<reference evidence="1" key="2">
    <citation type="submission" date="2018-05" db="EMBL/GenBank/DDBJ databases">
        <title>OpunRS2 (Oryza punctata Reference Sequence Version 2).</title>
        <authorList>
            <person name="Zhang J."/>
            <person name="Kudrna D."/>
            <person name="Lee S."/>
            <person name="Talag J."/>
            <person name="Welchert J."/>
            <person name="Wing R.A."/>
        </authorList>
    </citation>
    <scope>NUCLEOTIDE SEQUENCE [LARGE SCALE GENOMIC DNA]</scope>
</reference>
<proteinExistence type="predicted"/>
<keyword evidence="2" id="KW-1185">Reference proteome</keyword>
<organism evidence="1">
    <name type="scientific">Oryza punctata</name>
    <name type="common">Red rice</name>
    <dbReference type="NCBI Taxonomy" id="4537"/>
    <lineage>
        <taxon>Eukaryota</taxon>
        <taxon>Viridiplantae</taxon>
        <taxon>Streptophyta</taxon>
        <taxon>Embryophyta</taxon>
        <taxon>Tracheophyta</taxon>
        <taxon>Spermatophyta</taxon>
        <taxon>Magnoliopsida</taxon>
        <taxon>Liliopsida</taxon>
        <taxon>Poales</taxon>
        <taxon>Poaceae</taxon>
        <taxon>BOP clade</taxon>
        <taxon>Oryzoideae</taxon>
        <taxon>Oryzeae</taxon>
        <taxon>Oryzinae</taxon>
        <taxon>Oryza</taxon>
    </lineage>
</organism>
<evidence type="ECO:0000313" key="2">
    <source>
        <dbReference type="Proteomes" id="UP000026962"/>
    </source>
</evidence>
<dbReference type="Gramene" id="OPUNC09G00800.1">
    <property type="protein sequence ID" value="OPUNC09G00800.1"/>
    <property type="gene ID" value="OPUNC09G00800"/>
</dbReference>